<sequence>MCDVLMGILLSTYTGIPLASPQLEHSGYHGGYPGAEDLFKLDPTLFPTSTRACPRPEQNGGKIPITPPHNVMPPGEPNDRDIPEQDCAAMEAFSAGLDKLYRGPHSAHPSQTALDHQKQLKYDPNKFNVAVHFRHGDITPTPKEYYPKLLANVLSEFEDLLGPPESAHRLPVVVWIFSEDPAVLVADLEQLPEARAGSVEVRGDTSQIPMLLTFSHWLAADVWISCDSSIAWPASYLAGDGTAPGMPVAIAPPSTRQHPEFRTFAEGNIVANIEGEFQDARAPTERCTTKCIEKDSEINDYICLADDFEAMVSESIRRTRIKVAPSTLEKMVDQLRVKVRVGNDVEYKSDALDARIRDVFKQDFACFDYADEEMAATNKQQAKVSKAESDRKLLFLVLYCAFLLAYSITAIAGRSQGSLEPYTVFEMQKRLTTQITGIPDTPHNTSLYEILTVKDFYSYLTSTFHNAIYTSSTFDGDPRFNGGGRDGFINGQMMLLGGIRISQGRTAKYDCMTKAPEGLFSHLYTNSEEQEHVAEEGTLEDGEEPESEDEVGDILDEELLVTDDEQSAITWDSGFFCYQSDVESKKPYANSTMLCDDEDFDWTDPPAQCTGKYLGPYIYDPPENEQVQASILATLGYELSPPGFSVTIPNRNGTLAAHLYATMYHSKFIDLQTRYVYVDM</sequence>
<accession>A0ABQ6MHQ4</accession>
<feature type="non-terminal residue" evidence="2">
    <location>
        <position position="680"/>
    </location>
</feature>
<evidence type="ECO:0000313" key="2">
    <source>
        <dbReference type="EMBL" id="GMI26474.1"/>
    </source>
</evidence>
<comment type="caution">
    <text evidence="2">The sequence shown here is derived from an EMBL/GenBank/DDBJ whole genome shotgun (WGS) entry which is preliminary data.</text>
</comment>
<dbReference type="EMBL" id="BRYB01002851">
    <property type="protein sequence ID" value="GMI26474.1"/>
    <property type="molecule type" value="Genomic_DNA"/>
</dbReference>
<keyword evidence="3" id="KW-1185">Reference proteome</keyword>
<feature type="region of interest" description="Disordered" evidence="1">
    <location>
        <begin position="50"/>
        <end position="72"/>
    </location>
</feature>
<evidence type="ECO:0000256" key="1">
    <source>
        <dbReference type="SAM" id="MobiDB-lite"/>
    </source>
</evidence>
<feature type="region of interest" description="Disordered" evidence="1">
    <location>
        <begin position="530"/>
        <end position="551"/>
    </location>
</feature>
<dbReference type="Proteomes" id="UP001165060">
    <property type="component" value="Unassembled WGS sequence"/>
</dbReference>
<evidence type="ECO:0000313" key="3">
    <source>
        <dbReference type="Proteomes" id="UP001165060"/>
    </source>
</evidence>
<gene>
    <name evidence="2" type="ORF">TeGR_g15227</name>
</gene>
<organism evidence="2 3">
    <name type="scientific">Tetraparma gracilis</name>
    <dbReference type="NCBI Taxonomy" id="2962635"/>
    <lineage>
        <taxon>Eukaryota</taxon>
        <taxon>Sar</taxon>
        <taxon>Stramenopiles</taxon>
        <taxon>Ochrophyta</taxon>
        <taxon>Bolidophyceae</taxon>
        <taxon>Parmales</taxon>
        <taxon>Triparmaceae</taxon>
        <taxon>Tetraparma</taxon>
    </lineage>
</organism>
<protein>
    <submittedName>
        <fullName evidence="2">Uncharacterized protein</fullName>
    </submittedName>
</protein>
<feature type="compositionally biased region" description="Acidic residues" evidence="1">
    <location>
        <begin position="537"/>
        <end position="551"/>
    </location>
</feature>
<name>A0ABQ6MHQ4_9STRA</name>
<proteinExistence type="predicted"/>
<reference evidence="2 3" key="1">
    <citation type="journal article" date="2023" name="Commun. Biol.">
        <title>Genome analysis of Parmales, the sister group of diatoms, reveals the evolutionary specialization of diatoms from phago-mixotrophs to photoautotrophs.</title>
        <authorList>
            <person name="Ban H."/>
            <person name="Sato S."/>
            <person name="Yoshikawa S."/>
            <person name="Yamada K."/>
            <person name="Nakamura Y."/>
            <person name="Ichinomiya M."/>
            <person name="Sato N."/>
            <person name="Blanc-Mathieu R."/>
            <person name="Endo H."/>
            <person name="Kuwata A."/>
            <person name="Ogata H."/>
        </authorList>
    </citation>
    <scope>NUCLEOTIDE SEQUENCE [LARGE SCALE GENOMIC DNA]</scope>
</reference>